<evidence type="ECO:0000313" key="1">
    <source>
        <dbReference type="EMBL" id="RUS26761.1"/>
    </source>
</evidence>
<proteinExistence type="predicted"/>
<reference evidence="1 2" key="1">
    <citation type="journal article" date="2018" name="New Phytol.">
        <title>Phylogenomics of Endogonaceae and evolution of mycorrhizas within Mucoromycota.</title>
        <authorList>
            <person name="Chang Y."/>
            <person name="Desiro A."/>
            <person name="Na H."/>
            <person name="Sandor L."/>
            <person name="Lipzen A."/>
            <person name="Clum A."/>
            <person name="Barry K."/>
            <person name="Grigoriev I.V."/>
            <person name="Martin F.M."/>
            <person name="Stajich J.E."/>
            <person name="Smith M.E."/>
            <person name="Bonito G."/>
            <person name="Spatafora J.W."/>
        </authorList>
    </citation>
    <scope>NUCLEOTIDE SEQUENCE [LARGE SCALE GENOMIC DNA]</scope>
    <source>
        <strain evidence="1 2">AD002</strain>
    </source>
</reference>
<comment type="caution">
    <text evidence="1">The sequence shown here is derived from an EMBL/GenBank/DDBJ whole genome shotgun (WGS) entry which is preliminary data.</text>
</comment>
<keyword evidence="2" id="KW-1185">Reference proteome</keyword>
<dbReference type="EMBL" id="RBNJ01009723">
    <property type="protein sequence ID" value="RUS26761.1"/>
    <property type="molecule type" value="Genomic_DNA"/>
</dbReference>
<accession>A0A433QAH0</accession>
<protein>
    <submittedName>
        <fullName evidence="1">Uncharacterized protein</fullName>
    </submittedName>
</protein>
<gene>
    <name evidence="1" type="ORF">BC938DRAFT_484149</name>
</gene>
<evidence type="ECO:0000313" key="2">
    <source>
        <dbReference type="Proteomes" id="UP000274822"/>
    </source>
</evidence>
<name>A0A433QAH0_9FUNG</name>
<dbReference type="Proteomes" id="UP000274822">
    <property type="component" value="Unassembled WGS sequence"/>
</dbReference>
<organism evidence="1 2">
    <name type="scientific">Jimgerdemannia flammicorona</name>
    <dbReference type="NCBI Taxonomy" id="994334"/>
    <lineage>
        <taxon>Eukaryota</taxon>
        <taxon>Fungi</taxon>
        <taxon>Fungi incertae sedis</taxon>
        <taxon>Mucoromycota</taxon>
        <taxon>Mucoromycotina</taxon>
        <taxon>Endogonomycetes</taxon>
        <taxon>Endogonales</taxon>
        <taxon>Endogonaceae</taxon>
        <taxon>Jimgerdemannia</taxon>
    </lineage>
</organism>
<dbReference type="AlphaFoldDB" id="A0A433QAH0"/>
<sequence length="94" mass="10140">MTALQYGEAAAALQHGEAAAALQNGEAAAALQHGEATAALQHGEAPAALQHVKRWLLRRFRAWSRLGMDTSCVKDQAHHPSTRFALLAYHKDIS</sequence>